<keyword evidence="7 10" id="KW-0472">Membrane</keyword>
<feature type="chain" id="PRO_5026016025" evidence="13">
    <location>
        <begin position="29"/>
        <end position="719"/>
    </location>
</feature>
<feature type="domain" description="TonB-dependent receptor-like beta-barrel" evidence="14">
    <location>
        <begin position="266"/>
        <end position="690"/>
    </location>
</feature>
<dbReference type="InterPro" id="IPR036942">
    <property type="entry name" value="Beta-barrel_TonB_sf"/>
</dbReference>
<dbReference type="CDD" id="cd01347">
    <property type="entry name" value="ligand_gated_channel"/>
    <property type="match status" value="1"/>
</dbReference>
<dbReference type="GO" id="GO:0044718">
    <property type="term" value="P:siderophore transmembrane transport"/>
    <property type="evidence" value="ECO:0007669"/>
    <property type="project" value="TreeGrafter"/>
</dbReference>
<dbReference type="GO" id="GO:0015344">
    <property type="term" value="F:siderophore uptake transmembrane transporter activity"/>
    <property type="evidence" value="ECO:0007669"/>
    <property type="project" value="TreeGrafter"/>
</dbReference>
<gene>
    <name evidence="16" type="ORF">G6N73_03310</name>
</gene>
<feature type="region of interest" description="Disordered" evidence="12">
    <location>
        <begin position="636"/>
        <end position="656"/>
    </location>
</feature>
<dbReference type="PANTHER" id="PTHR30069:SF41">
    <property type="entry name" value="HEME_HEMOPEXIN UTILIZATION PROTEIN C"/>
    <property type="match status" value="1"/>
</dbReference>
<dbReference type="GO" id="GO:0009279">
    <property type="term" value="C:cell outer membrane"/>
    <property type="evidence" value="ECO:0007669"/>
    <property type="project" value="UniProtKB-SubCell"/>
</dbReference>
<dbReference type="Proteomes" id="UP001642900">
    <property type="component" value="Unassembled WGS sequence"/>
</dbReference>
<keyword evidence="17" id="KW-1185">Reference proteome</keyword>
<dbReference type="Pfam" id="PF07715">
    <property type="entry name" value="Plug"/>
    <property type="match status" value="1"/>
</dbReference>
<dbReference type="RefSeq" id="WP_165023329.1">
    <property type="nucleotide sequence ID" value="NZ_JAAKZF010000002.1"/>
</dbReference>
<dbReference type="PANTHER" id="PTHR30069">
    <property type="entry name" value="TONB-DEPENDENT OUTER MEMBRANE RECEPTOR"/>
    <property type="match status" value="1"/>
</dbReference>
<dbReference type="InterPro" id="IPR037066">
    <property type="entry name" value="Plug_dom_sf"/>
</dbReference>
<keyword evidence="4 10" id="KW-1134">Transmembrane beta strand</keyword>
<dbReference type="GO" id="GO:0015232">
    <property type="term" value="F:heme transmembrane transporter activity"/>
    <property type="evidence" value="ECO:0007669"/>
    <property type="project" value="InterPro"/>
</dbReference>
<protein>
    <submittedName>
        <fullName evidence="16">TonB-dependent receptor</fullName>
    </submittedName>
</protein>
<dbReference type="Pfam" id="PF00593">
    <property type="entry name" value="TonB_dep_Rec_b-barrel"/>
    <property type="match status" value="1"/>
</dbReference>
<evidence type="ECO:0000256" key="2">
    <source>
        <dbReference type="ARBA" id="ARBA00009810"/>
    </source>
</evidence>
<feature type="signal peptide" evidence="13">
    <location>
        <begin position="1"/>
        <end position="28"/>
    </location>
</feature>
<evidence type="ECO:0000256" key="13">
    <source>
        <dbReference type="SAM" id="SignalP"/>
    </source>
</evidence>
<keyword evidence="8 16" id="KW-0675">Receptor</keyword>
<comment type="caution">
    <text evidence="16">The sequence shown here is derived from an EMBL/GenBank/DDBJ whole genome shotgun (WGS) entry which is preliminary data.</text>
</comment>
<dbReference type="PROSITE" id="PS52016">
    <property type="entry name" value="TONB_DEPENDENT_REC_3"/>
    <property type="match status" value="1"/>
</dbReference>
<reference evidence="16 17" key="1">
    <citation type="submission" date="2020-02" db="EMBL/GenBank/DDBJ databases">
        <title>Genome sequence of strain CCNWXJ40-4.</title>
        <authorList>
            <person name="Gao J."/>
            <person name="Sun J."/>
        </authorList>
    </citation>
    <scope>NUCLEOTIDE SEQUENCE [LARGE SCALE GENOMIC DNA]</scope>
    <source>
        <strain evidence="16 17">CCNWXJ 40-4</strain>
    </source>
</reference>
<evidence type="ECO:0000256" key="7">
    <source>
        <dbReference type="ARBA" id="ARBA00023136"/>
    </source>
</evidence>
<evidence type="ECO:0000313" key="17">
    <source>
        <dbReference type="Proteomes" id="UP001642900"/>
    </source>
</evidence>
<dbReference type="Gene3D" id="2.170.130.10">
    <property type="entry name" value="TonB-dependent receptor, plug domain"/>
    <property type="match status" value="1"/>
</dbReference>
<evidence type="ECO:0000256" key="12">
    <source>
        <dbReference type="SAM" id="MobiDB-lite"/>
    </source>
</evidence>
<feature type="domain" description="TonB-dependent receptor plug" evidence="15">
    <location>
        <begin position="59"/>
        <end position="170"/>
    </location>
</feature>
<keyword evidence="3 10" id="KW-0813">Transport</keyword>
<keyword evidence="6 11" id="KW-0798">TonB box</keyword>
<dbReference type="SUPFAM" id="SSF56935">
    <property type="entry name" value="Porins"/>
    <property type="match status" value="1"/>
</dbReference>
<dbReference type="InterPro" id="IPR011276">
    <property type="entry name" value="TonB_haem/Hb_rcpt"/>
</dbReference>
<evidence type="ECO:0000256" key="9">
    <source>
        <dbReference type="ARBA" id="ARBA00023237"/>
    </source>
</evidence>
<evidence type="ECO:0000256" key="5">
    <source>
        <dbReference type="ARBA" id="ARBA00022692"/>
    </source>
</evidence>
<organism evidence="16 17">
    <name type="scientific">Allomesorhizobium camelthorni</name>
    <dbReference type="NCBI Taxonomy" id="475069"/>
    <lineage>
        <taxon>Bacteria</taxon>
        <taxon>Pseudomonadati</taxon>
        <taxon>Pseudomonadota</taxon>
        <taxon>Alphaproteobacteria</taxon>
        <taxon>Hyphomicrobiales</taxon>
        <taxon>Phyllobacteriaceae</taxon>
        <taxon>Allomesorhizobium</taxon>
    </lineage>
</organism>
<accession>A0A6G4W639</accession>
<evidence type="ECO:0000256" key="6">
    <source>
        <dbReference type="ARBA" id="ARBA00023077"/>
    </source>
</evidence>
<dbReference type="InterPro" id="IPR039426">
    <property type="entry name" value="TonB-dep_rcpt-like"/>
</dbReference>
<dbReference type="Gene3D" id="2.40.170.20">
    <property type="entry name" value="TonB-dependent receptor, beta-barrel domain"/>
    <property type="match status" value="1"/>
</dbReference>
<keyword evidence="5 10" id="KW-0812">Transmembrane</keyword>
<dbReference type="NCBIfam" id="TIGR01785">
    <property type="entry name" value="TonB-hemin"/>
    <property type="match status" value="1"/>
</dbReference>
<sequence>MGLAARNMAALMSGAAMTAFVGMGAAKAQEVQTNQEEKQGRVTILQRIVVGAGVDKVAIDTPQAVSVIEQEDIDRAQPTTIGDVFDQIPGVNVSGSDRVFGETFNIRGIGAPESANEEGRIIVTVDGAIKFFEQYRMGGFFSDPELYKRVEVLRGPASSTLYGSGALGGVINFTTKDAADFIADGQNGALRLKGGYNSNKNGWLGSVLLAQRLNESAEFLFEGNYRRADSYFTGDGTEVPSSNFDAWSGLAKGTFKVGDEGTLRLSYQQWDSDADDQDYAQVGTQSMFGTVDRHVIDKTGIISYENPFSDNDWLDLKVSASFSDTTVDQTDASGNPMFGLTCATSVLFCDSEYGYQTWQFNVQNTTEWQGGNWENFLTYGWQSAYQIRTADAVDVLGNPLPITFHPEGTDVKTGIFVQDEFVWDERLTLIPGMRLDWHELSPEGSIIGAEETDDTAFSPKIAAYYRFNETLAVFGSIAHTERFPTLDETFSTSSSSSFFNPSLDLIKERSNNFELGFALSGYDLAQSGDSLQLKTTGFYNDIKDLITRNPDLVPGFNNLPGYVNVNRAEIYGAEVELAYDADYFFANAGYSYLQGKDKDTGNYLTTIAPDELSFTLGGKLPEHDLVFGWKARVVSGPQDPDRDSSGPLPPPNASSTRFSEAFDVHDIFLTWTPQDGEFKGWEANLGVDNIFDKQYKEFLSNDPAKGRTFKISLAKQIGW</sequence>
<name>A0A6G4W639_9HYPH</name>
<evidence type="ECO:0000259" key="14">
    <source>
        <dbReference type="Pfam" id="PF00593"/>
    </source>
</evidence>
<comment type="subcellular location">
    <subcellularLocation>
        <location evidence="1 10">Cell outer membrane</location>
        <topology evidence="1 10">Multi-pass membrane protein</topology>
    </subcellularLocation>
</comment>
<dbReference type="EMBL" id="JAAKZF010000002">
    <property type="protein sequence ID" value="NGO50215.1"/>
    <property type="molecule type" value="Genomic_DNA"/>
</dbReference>
<dbReference type="InterPro" id="IPR012910">
    <property type="entry name" value="Plug_dom"/>
</dbReference>
<proteinExistence type="inferred from homology"/>
<evidence type="ECO:0000256" key="10">
    <source>
        <dbReference type="PROSITE-ProRule" id="PRU01360"/>
    </source>
</evidence>
<dbReference type="AlphaFoldDB" id="A0A6G4W639"/>
<evidence type="ECO:0000256" key="8">
    <source>
        <dbReference type="ARBA" id="ARBA00023170"/>
    </source>
</evidence>
<evidence type="ECO:0000256" key="1">
    <source>
        <dbReference type="ARBA" id="ARBA00004571"/>
    </source>
</evidence>
<evidence type="ECO:0000256" key="11">
    <source>
        <dbReference type="RuleBase" id="RU003357"/>
    </source>
</evidence>
<evidence type="ECO:0000256" key="3">
    <source>
        <dbReference type="ARBA" id="ARBA00022448"/>
    </source>
</evidence>
<evidence type="ECO:0000313" key="16">
    <source>
        <dbReference type="EMBL" id="NGO50215.1"/>
    </source>
</evidence>
<keyword evidence="13" id="KW-0732">Signal</keyword>
<evidence type="ECO:0000256" key="4">
    <source>
        <dbReference type="ARBA" id="ARBA00022452"/>
    </source>
</evidence>
<comment type="similarity">
    <text evidence="2 10 11">Belongs to the TonB-dependent receptor family.</text>
</comment>
<keyword evidence="9 10" id="KW-0998">Cell outer membrane</keyword>
<evidence type="ECO:0000259" key="15">
    <source>
        <dbReference type="Pfam" id="PF07715"/>
    </source>
</evidence>
<dbReference type="InterPro" id="IPR000531">
    <property type="entry name" value="Beta-barrel_TonB"/>
</dbReference>